<proteinExistence type="inferred from homology"/>
<evidence type="ECO:0000256" key="4">
    <source>
        <dbReference type="ARBA" id="ARBA00022679"/>
    </source>
</evidence>
<comment type="cofactor">
    <cofactor evidence="1 6">
        <name>pyridoxal 5'-phosphate</name>
        <dbReference type="ChEBI" id="CHEBI:597326"/>
    </cofactor>
</comment>
<sequence length="399" mass="42889">MSLSLSKKAMNLKPSATLAVGALAKEMKREGKPVISFSQGEPDFTSPRAVLEAGHDAINKGYTHYTPSNGIAELREAVCAYYKKHFGLEYAANDVLVGAGAKPVLYCALAAILDDGDEVVVPAPAWVSYVEQIRLCGGKEVLVECGDTGNVPTLERLKAAITPKTKCILLNSPNNPTGAVYNAETMKGIAQLALDHDLIIINDEIYERLVYGDAKFSEIVALCPAVKDRTIIVNGVSKAFAMTGWRIGYALGPSKYIKAMGSIQGHLTSNACSIAQYAALGGLKDADDVDVEVMRKAFSARRELVFSLLDKIPGISYTRPDGAFYVLIDLKGLLGKTHNGVALADDAAFCSDLLKSKYVAVTPGSAFFADGTMRIAYANSEDDIREGLRRFAEYVAEIK</sequence>
<evidence type="ECO:0000256" key="1">
    <source>
        <dbReference type="ARBA" id="ARBA00001933"/>
    </source>
</evidence>
<evidence type="ECO:0000256" key="6">
    <source>
        <dbReference type="RuleBase" id="RU000481"/>
    </source>
</evidence>
<keyword evidence="5" id="KW-0663">Pyridoxal phosphate</keyword>
<dbReference type="SUPFAM" id="SSF53383">
    <property type="entry name" value="PLP-dependent transferases"/>
    <property type="match status" value="1"/>
</dbReference>
<dbReference type="CDD" id="cd00609">
    <property type="entry name" value="AAT_like"/>
    <property type="match status" value="1"/>
</dbReference>
<dbReference type="Gene3D" id="3.40.640.10">
    <property type="entry name" value="Type I PLP-dependent aspartate aminotransferase-like (Major domain)"/>
    <property type="match status" value="1"/>
</dbReference>
<dbReference type="Pfam" id="PF00155">
    <property type="entry name" value="Aminotran_1_2"/>
    <property type="match status" value="1"/>
</dbReference>
<dbReference type="Gene3D" id="3.90.1150.10">
    <property type="entry name" value="Aspartate Aminotransferase, domain 1"/>
    <property type="match status" value="1"/>
</dbReference>
<keyword evidence="4 6" id="KW-0808">Transferase</keyword>
<dbReference type="GO" id="GO:0008483">
    <property type="term" value="F:transaminase activity"/>
    <property type="evidence" value="ECO:0007669"/>
    <property type="project" value="UniProtKB-KW"/>
</dbReference>
<evidence type="ECO:0000256" key="3">
    <source>
        <dbReference type="ARBA" id="ARBA00022576"/>
    </source>
</evidence>
<dbReference type="InterPro" id="IPR004839">
    <property type="entry name" value="Aminotransferase_I/II_large"/>
</dbReference>
<evidence type="ECO:0000256" key="2">
    <source>
        <dbReference type="ARBA" id="ARBA00007441"/>
    </source>
</evidence>
<organism evidence="8 9">
    <name type="scientific">Pyramidobacter porci</name>
    <dbReference type="NCBI Taxonomy" id="2605789"/>
    <lineage>
        <taxon>Bacteria</taxon>
        <taxon>Thermotogati</taxon>
        <taxon>Synergistota</taxon>
        <taxon>Synergistia</taxon>
        <taxon>Synergistales</taxon>
        <taxon>Dethiosulfovibrionaceae</taxon>
        <taxon>Pyramidobacter</taxon>
    </lineage>
</organism>
<reference evidence="8 9" key="1">
    <citation type="submission" date="2019-08" db="EMBL/GenBank/DDBJ databases">
        <title>In-depth cultivation of the pig gut microbiome towards novel bacterial diversity and tailored functional studies.</title>
        <authorList>
            <person name="Wylensek D."/>
            <person name="Hitch T.C.A."/>
            <person name="Clavel T."/>
        </authorList>
    </citation>
    <scope>NUCLEOTIDE SEQUENCE [LARGE SCALE GENOMIC DNA]</scope>
    <source>
        <strain evidence="8 9">SM-530-WT-4B</strain>
    </source>
</reference>
<dbReference type="InterPro" id="IPR015424">
    <property type="entry name" value="PyrdxlP-dep_Trfase"/>
</dbReference>
<dbReference type="InterPro" id="IPR015422">
    <property type="entry name" value="PyrdxlP-dep_Trfase_small"/>
</dbReference>
<dbReference type="AlphaFoldDB" id="A0A6L5Y8R4"/>
<keyword evidence="9" id="KW-1185">Reference proteome</keyword>
<dbReference type="FunFam" id="3.40.640.10:FF:000033">
    <property type="entry name" value="Aspartate aminotransferase"/>
    <property type="match status" value="1"/>
</dbReference>
<evidence type="ECO:0000313" key="9">
    <source>
        <dbReference type="Proteomes" id="UP000473699"/>
    </source>
</evidence>
<evidence type="ECO:0000256" key="5">
    <source>
        <dbReference type="ARBA" id="ARBA00022898"/>
    </source>
</evidence>
<dbReference type="GO" id="GO:0006520">
    <property type="term" value="P:amino acid metabolic process"/>
    <property type="evidence" value="ECO:0007669"/>
    <property type="project" value="InterPro"/>
</dbReference>
<dbReference type="EMBL" id="VUNH01000001">
    <property type="protein sequence ID" value="MST54694.1"/>
    <property type="molecule type" value="Genomic_DNA"/>
</dbReference>
<dbReference type="GO" id="GO:0030170">
    <property type="term" value="F:pyridoxal phosphate binding"/>
    <property type="evidence" value="ECO:0007669"/>
    <property type="project" value="InterPro"/>
</dbReference>
<feature type="domain" description="Aminotransferase class I/classII large" evidence="7">
    <location>
        <begin position="33"/>
        <end position="390"/>
    </location>
</feature>
<dbReference type="Proteomes" id="UP000473699">
    <property type="component" value="Unassembled WGS sequence"/>
</dbReference>
<comment type="caution">
    <text evidence="8">The sequence shown here is derived from an EMBL/GenBank/DDBJ whole genome shotgun (WGS) entry which is preliminary data.</text>
</comment>
<evidence type="ECO:0000259" key="7">
    <source>
        <dbReference type="Pfam" id="PF00155"/>
    </source>
</evidence>
<dbReference type="InterPro" id="IPR050596">
    <property type="entry name" value="AspAT/PAT-like"/>
</dbReference>
<dbReference type="PANTHER" id="PTHR46383:SF1">
    <property type="entry name" value="ASPARTATE AMINOTRANSFERASE"/>
    <property type="match status" value="1"/>
</dbReference>
<accession>A0A6L5Y8R4</accession>
<protein>
    <recommendedName>
        <fullName evidence="6">Aminotransferase</fullName>
        <ecNumber evidence="6">2.6.1.-</ecNumber>
    </recommendedName>
</protein>
<comment type="similarity">
    <text evidence="2 6">Belongs to the class-I pyridoxal-phosphate-dependent aminotransferase family.</text>
</comment>
<evidence type="ECO:0000313" key="8">
    <source>
        <dbReference type="EMBL" id="MST54694.1"/>
    </source>
</evidence>
<dbReference type="RefSeq" id="WP_154527814.1">
    <property type="nucleotide sequence ID" value="NZ_JAXDZJ010000136.1"/>
</dbReference>
<gene>
    <name evidence="8" type="ORF">FYJ74_01315</name>
</gene>
<dbReference type="InterPro" id="IPR015421">
    <property type="entry name" value="PyrdxlP-dep_Trfase_major"/>
</dbReference>
<dbReference type="InterPro" id="IPR004838">
    <property type="entry name" value="NHTrfase_class1_PyrdxlP-BS"/>
</dbReference>
<dbReference type="PROSITE" id="PS00105">
    <property type="entry name" value="AA_TRANSFER_CLASS_1"/>
    <property type="match status" value="1"/>
</dbReference>
<dbReference type="PANTHER" id="PTHR46383">
    <property type="entry name" value="ASPARTATE AMINOTRANSFERASE"/>
    <property type="match status" value="1"/>
</dbReference>
<dbReference type="EC" id="2.6.1.-" evidence="6"/>
<name>A0A6L5Y8R4_9BACT</name>
<keyword evidence="3 6" id="KW-0032">Aminotransferase</keyword>